<gene>
    <name evidence="2" type="ORF">FAZ69_01745</name>
</gene>
<feature type="domain" description="FAD-dependent urate hydroxylase HpyO/Asp monooxygenase CreE-like FAD/NAD(P)-binding" evidence="1">
    <location>
        <begin position="14"/>
        <end position="173"/>
    </location>
</feature>
<accession>A0A4U1IFB9</accession>
<dbReference type="SUPFAM" id="SSF51905">
    <property type="entry name" value="FAD/NAD(P)-binding domain"/>
    <property type="match status" value="2"/>
</dbReference>
<evidence type="ECO:0000313" key="2">
    <source>
        <dbReference type="EMBL" id="TKC92426.1"/>
    </source>
</evidence>
<protein>
    <recommendedName>
        <fullName evidence="1">FAD-dependent urate hydroxylase HpyO/Asp monooxygenase CreE-like FAD/NAD(P)-binding domain-containing protein</fullName>
    </recommendedName>
</protein>
<dbReference type="InterPro" id="IPR036188">
    <property type="entry name" value="FAD/NAD-bd_sf"/>
</dbReference>
<dbReference type="Proteomes" id="UP000305539">
    <property type="component" value="Unassembled WGS sequence"/>
</dbReference>
<dbReference type="Gene3D" id="3.50.50.60">
    <property type="entry name" value="FAD/NAD(P)-binding domain"/>
    <property type="match status" value="1"/>
</dbReference>
<evidence type="ECO:0000313" key="3">
    <source>
        <dbReference type="Proteomes" id="UP000305539"/>
    </source>
</evidence>
<comment type="caution">
    <text evidence="2">The sequence shown here is derived from an EMBL/GenBank/DDBJ whole genome shotgun (WGS) entry which is preliminary data.</text>
</comment>
<name>A0A4U1IFB9_9BURK</name>
<dbReference type="Pfam" id="PF13454">
    <property type="entry name" value="NAD_binding_9"/>
    <property type="match status" value="1"/>
</dbReference>
<dbReference type="OrthoDB" id="101972at2"/>
<dbReference type="PANTHER" id="PTHR40254">
    <property type="entry name" value="BLR0577 PROTEIN"/>
    <property type="match status" value="1"/>
</dbReference>
<dbReference type="InterPro" id="IPR038732">
    <property type="entry name" value="HpyO/CreE_NAD-binding"/>
</dbReference>
<reference evidence="2 3" key="1">
    <citation type="submission" date="2019-04" db="EMBL/GenBank/DDBJ databases">
        <title>Trinickia sp. 7GSK02, isolated from subtropical forest soil.</title>
        <authorList>
            <person name="Gao Z.-H."/>
            <person name="Qiu L.-H."/>
        </authorList>
    </citation>
    <scope>NUCLEOTIDE SEQUENCE [LARGE SCALE GENOMIC DNA]</scope>
    <source>
        <strain evidence="2 3">7GSK02</strain>
    </source>
</reference>
<organism evidence="2 3">
    <name type="scientific">Trinickia terrae</name>
    <dbReference type="NCBI Taxonomy" id="2571161"/>
    <lineage>
        <taxon>Bacteria</taxon>
        <taxon>Pseudomonadati</taxon>
        <taxon>Pseudomonadota</taxon>
        <taxon>Betaproteobacteria</taxon>
        <taxon>Burkholderiales</taxon>
        <taxon>Burkholderiaceae</taxon>
        <taxon>Trinickia</taxon>
    </lineage>
</organism>
<proteinExistence type="predicted"/>
<dbReference type="PANTHER" id="PTHR40254:SF1">
    <property type="entry name" value="BLR0577 PROTEIN"/>
    <property type="match status" value="1"/>
</dbReference>
<evidence type="ECO:0000259" key="1">
    <source>
        <dbReference type="Pfam" id="PF13454"/>
    </source>
</evidence>
<dbReference type="AlphaFoldDB" id="A0A4U1IFB9"/>
<dbReference type="RefSeq" id="WP_136892208.1">
    <property type="nucleotide sequence ID" value="NZ_SWJE01000001.1"/>
</dbReference>
<dbReference type="EMBL" id="SWJE01000001">
    <property type="protein sequence ID" value="TKC92426.1"/>
    <property type="molecule type" value="Genomic_DNA"/>
</dbReference>
<sequence>MNTSKHHERFTIGVVGGGAASVAFLYHLTNLVEPSVAQHVRIRLFEPRPSVGPGLAYQHDVDSLLLNRAVETMSVSAGDFSTFTSWMRWKAHHEDGLHELTKRDLSATYVPRALFGRYLRDFFQETATVAQRKGLAIDIVPHEVRKIKRDTRYQLIAGSDSYEADIVVLAIGNISQRDIYRLSGHACYVPHPYPLAPLLARLGNSKRICILGAGLTAVDVAISLYNTNRDVEIHMMSPTGTLPYVKGRQAPHRPLRFITQERLRALTADGTRKISLRALGRLLRAEFRAAGTDWRELFARTDNARDLLGDEIAHADRERPWQTILVATNDIVEDAWHALDARGQFIVLERFARQWLTRRAPMPLENARLLARMLDDGQLKLVKTPVMFDRTDPSHLAMTRVDTTSRETYDCVINATGSARYVEGPDDSPLGWQLLQDGLASPDPRGGLRVDFDTGALLDSDGEPDWQFRALGHLTSGTYFFVSSLEMVAKRARKIAADLASSLSEEDLALRPASRNIALS</sequence>
<dbReference type="InterPro" id="IPR052189">
    <property type="entry name" value="L-asp_N-monooxygenase_NS-form"/>
</dbReference>
<keyword evidence="3" id="KW-1185">Reference proteome</keyword>